<name>A0A0N7YMA1_9ACTN</name>
<dbReference type="RefSeq" id="WP_063770827.1">
    <property type="nucleotide sequence ID" value="NZ_BBNO01000007.1"/>
</dbReference>
<keyword evidence="3" id="KW-1185">Reference proteome</keyword>
<dbReference type="AlphaFoldDB" id="A0A0N7YMA1"/>
<reference evidence="2 3" key="2">
    <citation type="journal article" date="2015" name="Stand. Genomic Sci.">
        <title>Draft genome sequence of marine-derived Streptomyces sp. TP-A0598, a producer of anti-MRSA antibiotic lydicamycins.</title>
        <authorList>
            <person name="Komaki H."/>
            <person name="Ichikawa N."/>
            <person name="Hosoyama A."/>
            <person name="Fujita N."/>
            <person name="Igarashi Y."/>
        </authorList>
    </citation>
    <scope>NUCLEOTIDE SEQUENCE [LARGE SCALE GENOMIC DNA]</scope>
    <source>
        <strain evidence="2 3">NBRC 110027</strain>
    </source>
</reference>
<evidence type="ECO:0000256" key="1">
    <source>
        <dbReference type="SAM" id="MobiDB-lite"/>
    </source>
</evidence>
<dbReference type="EMBL" id="BBNO01000007">
    <property type="protein sequence ID" value="GAO11035.1"/>
    <property type="molecule type" value="Genomic_DNA"/>
</dbReference>
<proteinExistence type="predicted"/>
<reference evidence="3" key="1">
    <citation type="submission" date="2014-09" db="EMBL/GenBank/DDBJ databases">
        <title>Whole genome shotgun sequence of Streptomyces sp. NBRC 110027.</title>
        <authorList>
            <person name="Komaki H."/>
            <person name="Ichikawa N."/>
            <person name="Katano-Makiyama Y."/>
            <person name="Hosoyama A."/>
            <person name="Hashimoto M."/>
            <person name="Uohara A."/>
            <person name="Kitahashi Y."/>
            <person name="Ohji S."/>
            <person name="Kimura A."/>
            <person name="Yamazoe A."/>
            <person name="Igarashi Y."/>
            <person name="Fujita N."/>
        </authorList>
    </citation>
    <scope>NUCLEOTIDE SEQUENCE [LARGE SCALE GENOMIC DNA]</scope>
    <source>
        <strain evidence="3">NBRC 110027</strain>
    </source>
</reference>
<evidence type="ECO:0000313" key="2">
    <source>
        <dbReference type="EMBL" id="GAO11035.1"/>
    </source>
</evidence>
<dbReference type="Proteomes" id="UP000048965">
    <property type="component" value="Unassembled WGS sequence"/>
</dbReference>
<feature type="region of interest" description="Disordered" evidence="1">
    <location>
        <begin position="117"/>
        <end position="137"/>
    </location>
</feature>
<evidence type="ECO:0000313" key="3">
    <source>
        <dbReference type="Proteomes" id="UP000048965"/>
    </source>
</evidence>
<gene>
    <name evidence="2" type="ORF">TPA0598_07_07590</name>
</gene>
<comment type="caution">
    <text evidence="2">The sequence shown here is derived from an EMBL/GenBank/DDBJ whole genome shotgun (WGS) entry which is preliminary data.</text>
</comment>
<accession>A0A0N7YMA1</accession>
<protein>
    <submittedName>
        <fullName evidence="2">Dipeptidase</fullName>
    </submittedName>
</protein>
<sequence length="137" mass="14567">MRDWHRPLDLLPGGIETSIDADSTLTDTVDRIMLATGLACLPRAQALRAMPVDSPVALGQCERSAVWDGSAGAVGSCLTKLGGANVLDFSRAAVDGSRSRAARSDIRRWIDLGQGAEPRPFRRSGGGSRYAYQRGAP</sequence>
<organism evidence="2 3">
    <name type="scientific">Streptomyces lydicamycinicus</name>
    <dbReference type="NCBI Taxonomy" id="1546107"/>
    <lineage>
        <taxon>Bacteria</taxon>
        <taxon>Bacillati</taxon>
        <taxon>Actinomycetota</taxon>
        <taxon>Actinomycetes</taxon>
        <taxon>Kitasatosporales</taxon>
        <taxon>Streptomycetaceae</taxon>
        <taxon>Streptomyces</taxon>
    </lineage>
</organism>